<dbReference type="Proteomes" id="UP000515154">
    <property type="component" value="Linkage group LG13"/>
</dbReference>
<dbReference type="GO" id="GO:0042800">
    <property type="term" value="F:histone H3K4 methyltransferase activity"/>
    <property type="evidence" value="ECO:0007669"/>
    <property type="project" value="TreeGrafter"/>
</dbReference>
<dbReference type="KEGG" id="osn:115218547"/>
<evidence type="ECO:0000256" key="1">
    <source>
        <dbReference type="SAM" id="MobiDB-lite"/>
    </source>
</evidence>
<dbReference type="PANTHER" id="PTHR46060:SF2">
    <property type="entry name" value="HISTONE-LYSINE N-METHYLTRANSFERASE SETMAR"/>
    <property type="match status" value="1"/>
</dbReference>
<sequence>MELSKHDIRAILLFIFKKEHKARNINETFGEEMTSDWSTRKWFKRFRCGELSLEVCERTESSSVVGDGHLKTAIEKDPRKANRELAKELKLVRKQPPTICMRSENQKGSTNGYQTI</sequence>
<reference evidence="4" key="1">
    <citation type="submission" date="2025-08" db="UniProtKB">
        <authorList>
            <consortium name="RefSeq"/>
        </authorList>
    </citation>
    <scope>IDENTIFICATION</scope>
</reference>
<feature type="compositionally biased region" description="Polar residues" evidence="1">
    <location>
        <begin position="106"/>
        <end position="116"/>
    </location>
</feature>
<dbReference type="GO" id="GO:0015074">
    <property type="term" value="P:DNA integration"/>
    <property type="evidence" value="ECO:0007669"/>
    <property type="project" value="TreeGrafter"/>
</dbReference>
<dbReference type="InterPro" id="IPR041426">
    <property type="entry name" value="Mos1_HTH"/>
</dbReference>
<dbReference type="GO" id="GO:0035861">
    <property type="term" value="C:site of double-strand break"/>
    <property type="evidence" value="ECO:0007669"/>
    <property type="project" value="TreeGrafter"/>
</dbReference>
<evidence type="ECO:0000259" key="2">
    <source>
        <dbReference type="Pfam" id="PF17906"/>
    </source>
</evidence>
<protein>
    <submittedName>
        <fullName evidence="4">Histone-lysine N-methyltransferase SETMAR-like</fullName>
    </submittedName>
</protein>
<name>A0A6P7T0Q1_9MOLL</name>
<dbReference type="GO" id="GO:0044774">
    <property type="term" value="P:mitotic DNA integrity checkpoint signaling"/>
    <property type="evidence" value="ECO:0007669"/>
    <property type="project" value="TreeGrafter"/>
</dbReference>
<dbReference type="GO" id="GO:0003690">
    <property type="term" value="F:double-stranded DNA binding"/>
    <property type="evidence" value="ECO:0007669"/>
    <property type="project" value="TreeGrafter"/>
</dbReference>
<dbReference type="GO" id="GO:0000793">
    <property type="term" value="C:condensed chromosome"/>
    <property type="evidence" value="ECO:0007669"/>
    <property type="project" value="TreeGrafter"/>
</dbReference>
<accession>A0A6P7T0Q1</accession>
<keyword evidence="3" id="KW-1185">Reference proteome</keyword>
<dbReference type="Pfam" id="PF17906">
    <property type="entry name" value="HTH_48"/>
    <property type="match status" value="1"/>
</dbReference>
<dbReference type="GO" id="GO:0044547">
    <property type="term" value="F:DNA topoisomerase binding"/>
    <property type="evidence" value="ECO:0007669"/>
    <property type="project" value="TreeGrafter"/>
</dbReference>
<feature type="domain" description="Mos1 transposase HTH" evidence="2">
    <location>
        <begin position="5"/>
        <end position="50"/>
    </location>
</feature>
<dbReference type="GO" id="GO:0003697">
    <property type="term" value="F:single-stranded DNA binding"/>
    <property type="evidence" value="ECO:0007669"/>
    <property type="project" value="TreeGrafter"/>
</dbReference>
<dbReference type="GO" id="GO:0005634">
    <property type="term" value="C:nucleus"/>
    <property type="evidence" value="ECO:0007669"/>
    <property type="project" value="TreeGrafter"/>
</dbReference>
<dbReference type="GO" id="GO:0000014">
    <property type="term" value="F:single-stranded DNA endodeoxyribonuclease activity"/>
    <property type="evidence" value="ECO:0007669"/>
    <property type="project" value="TreeGrafter"/>
</dbReference>
<dbReference type="Gene3D" id="1.10.10.1450">
    <property type="match status" value="1"/>
</dbReference>
<proteinExistence type="predicted"/>
<dbReference type="GO" id="GO:0006303">
    <property type="term" value="P:double-strand break repair via nonhomologous end joining"/>
    <property type="evidence" value="ECO:0007669"/>
    <property type="project" value="TreeGrafter"/>
</dbReference>
<dbReference type="GO" id="GO:0000729">
    <property type="term" value="P:DNA double-strand break processing"/>
    <property type="evidence" value="ECO:0007669"/>
    <property type="project" value="TreeGrafter"/>
</dbReference>
<feature type="region of interest" description="Disordered" evidence="1">
    <location>
        <begin position="97"/>
        <end position="116"/>
    </location>
</feature>
<dbReference type="PANTHER" id="PTHR46060">
    <property type="entry name" value="MARINER MOS1 TRANSPOSASE-LIKE PROTEIN"/>
    <property type="match status" value="1"/>
</dbReference>
<evidence type="ECO:0000313" key="3">
    <source>
        <dbReference type="Proteomes" id="UP000515154"/>
    </source>
</evidence>
<organism evidence="3 4">
    <name type="scientific">Octopus sinensis</name>
    <name type="common">East Asian common octopus</name>
    <dbReference type="NCBI Taxonomy" id="2607531"/>
    <lineage>
        <taxon>Eukaryota</taxon>
        <taxon>Metazoa</taxon>
        <taxon>Spiralia</taxon>
        <taxon>Lophotrochozoa</taxon>
        <taxon>Mollusca</taxon>
        <taxon>Cephalopoda</taxon>
        <taxon>Coleoidea</taxon>
        <taxon>Octopodiformes</taxon>
        <taxon>Octopoda</taxon>
        <taxon>Incirrata</taxon>
        <taxon>Octopodidae</taxon>
        <taxon>Octopus</taxon>
    </lineage>
</organism>
<dbReference type="AlphaFoldDB" id="A0A6P7T0Q1"/>
<dbReference type="InterPro" id="IPR052709">
    <property type="entry name" value="Transposase-MT_Hybrid"/>
</dbReference>
<gene>
    <name evidence="4" type="primary">LOC115218547</name>
</gene>
<dbReference type="GO" id="GO:0031297">
    <property type="term" value="P:replication fork processing"/>
    <property type="evidence" value="ECO:0007669"/>
    <property type="project" value="TreeGrafter"/>
</dbReference>
<dbReference type="GO" id="GO:0046975">
    <property type="term" value="F:histone H3K36 methyltransferase activity"/>
    <property type="evidence" value="ECO:0007669"/>
    <property type="project" value="TreeGrafter"/>
</dbReference>
<evidence type="ECO:0000313" key="4">
    <source>
        <dbReference type="RefSeq" id="XP_029644288.1"/>
    </source>
</evidence>
<dbReference type="RefSeq" id="XP_029644288.1">
    <property type="nucleotide sequence ID" value="XM_029788428.1"/>
</dbReference>